<keyword evidence="2" id="KW-1185">Reference proteome</keyword>
<evidence type="ECO:0008006" key="3">
    <source>
        <dbReference type="Google" id="ProtNLM"/>
    </source>
</evidence>
<sequence>MPARACSRSAAARAAATREGGRLHLSLKEGDGEGWSTHGAVAQPRFFTYWREGPLRAALADAGWAVDRLERRAGLRADRWLVVAGVRRFCR</sequence>
<organism evidence="1 2">
    <name type="scientific">Nocardioides aquaticus</name>
    <dbReference type="NCBI Taxonomy" id="160826"/>
    <lineage>
        <taxon>Bacteria</taxon>
        <taxon>Bacillati</taxon>
        <taxon>Actinomycetota</taxon>
        <taxon>Actinomycetes</taxon>
        <taxon>Propionibacteriales</taxon>
        <taxon>Nocardioidaceae</taxon>
        <taxon>Nocardioides</taxon>
    </lineage>
</organism>
<dbReference type="Proteomes" id="UP000679307">
    <property type="component" value="Chromosome"/>
</dbReference>
<accession>A0ABX8EJ40</accession>
<reference evidence="1 2" key="1">
    <citation type="submission" date="2021-05" db="EMBL/GenBank/DDBJ databases">
        <title>Complete genome of Nocardioides aquaticus KCTC 9944T isolated from meromictic and hypersaline Ekho Lake, Antarctica.</title>
        <authorList>
            <person name="Hwang K."/>
            <person name="Kim K.M."/>
            <person name="Choe H."/>
        </authorList>
    </citation>
    <scope>NUCLEOTIDE SEQUENCE [LARGE SCALE GENOMIC DNA]</scope>
    <source>
        <strain evidence="1 2">KCTC 9944</strain>
    </source>
</reference>
<proteinExistence type="predicted"/>
<evidence type="ECO:0000313" key="1">
    <source>
        <dbReference type="EMBL" id="QVT80532.1"/>
    </source>
</evidence>
<name>A0ABX8EJ40_9ACTN</name>
<dbReference type="EMBL" id="CP075371">
    <property type="protein sequence ID" value="QVT80532.1"/>
    <property type="molecule type" value="Genomic_DNA"/>
</dbReference>
<evidence type="ECO:0000313" key="2">
    <source>
        <dbReference type="Proteomes" id="UP000679307"/>
    </source>
</evidence>
<gene>
    <name evidence="1" type="ORF">ENKNEFLB_02931</name>
</gene>
<protein>
    <recommendedName>
        <fullName evidence="3">Class I SAM-dependent methyltransferase</fullName>
    </recommendedName>
</protein>